<name>A0A840F980_9SPHN</name>
<dbReference type="Gene3D" id="3.30.230.10">
    <property type="match status" value="1"/>
</dbReference>
<dbReference type="SMART" id="SM00853">
    <property type="entry name" value="MutL_C"/>
    <property type="match status" value="1"/>
</dbReference>
<dbReference type="NCBIfam" id="NF000953">
    <property type="entry name" value="PRK00095.2-4"/>
    <property type="match status" value="1"/>
</dbReference>
<dbReference type="Pfam" id="PF01119">
    <property type="entry name" value="DNA_mis_repair"/>
    <property type="match status" value="1"/>
</dbReference>
<dbReference type="InterPro" id="IPR014790">
    <property type="entry name" value="MutL_C"/>
</dbReference>
<gene>
    <name evidence="5" type="primary">mutL</name>
    <name evidence="9" type="ORF">GGQ80_001060</name>
</gene>
<dbReference type="GO" id="GO:0005524">
    <property type="term" value="F:ATP binding"/>
    <property type="evidence" value="ECO:0007669"/>
    <property type="project" value="InterPro"/>
</dbReference>
<dbReference type="Proteomes" id="UP000529795">
    <property type="component" value="Unassembled WGS sequence"/>
</dbReference>
<evidence type="ECO:0000313" key="10">
    <source>
        <dbReference type="Proteomes" id="UP000529795"/>
    </source>
</evidence>
<dbReference type="HAMAP" id="MF_00149">
    <property type="entry name" value="DNA_mis_repair"/>
    <property type="match status" value="1"/>
</dbReference>
<dbReference type="AlphaFoldDB" id="A0A840F980"/>
<keyword evidence="3 5" id="KW-0227">DNA damage</keyword>
<evidence type="ECO:0000259" key="7">
    <source>
        <dbReference type="SMART" id="SM00853"/>
    </source>
</evidence>
<dbReference type="GO" id="GO:0032300">
    <property type="term" value="C:mismatch repair complex"/>
    <property type="evidence" value="ECO:0007669"/>
    <property type="project" value="InterPro"/>
</dbReference>
<dbReference type="NCBIfam" id="TIGR00585">
    <property type="entry name" value="mutl"/>
    <property type="match status" value="1"/>
</dbReference>
<proteinExistence type="inferred from homology"/>
<dbReference type="InterPro" id="IPR020667">
    <property type="entry name" value="DNA_mismatch_repair_MutL"/>
</dbReference>
<evidence type="ECO:0000256" key="1">
    <source>
        <dbReference type="ARBA" id="ARBA00006082"/>
    </source>
</evidence>
<dbReference type="InterPro" id="IPR042121">
    <property type="entry name" value="MutL_C_regsub"/>
</dbReference>
<dbReference type="SUPFAM" id="SSF54211">
    <property type="entry name" value="Ribosomal protein S5 domain 2-like"/>
    <property type="match status" value="1"/>
</dbReference>
<dbReference type="InterPro" id="IPR037198">
    <property type="entry name" value="MutL_C_sf"/>
</dbReference>
<evidence type="ECO:0000259" key="8">
    <source>
        <dbReference type="SMART" id="SM01340"/>
    </source>
</evidence>
<evidence type="ECO:0000256" key="2">
    <source>
        <dbReference type="ARBA" id="ARBA00021975"/>
    </source>
</evidence>
<evidence type="ECO:0000313" key="9">
    <source>
        <dbReference type="EMBL" id="MBB4153172.1"/>
    </source>
</evidence>
<feature type="compositionally biased region" description="Low complexity" evidence="6">
    <location>
        <begin position="344"/>
        <end position="362"/>
    </location>
</feature>
<feature type="domain" description="MutL C-terminal dimerisation" evidence="7">
    <location>
        <begin position="442"/>
        <end position="585"/>
    </location>
</feature>
<dbReference type="GO" id="GO:0016887">
    <property type="term" value="F:ATP hydrolysis activity"/>
    <property type="evidence" value="ECO:0007669"/>
    <property type="project" value="InterPro"/>
</dbReference>
<dbReference type="Gene3D" id="3.30.1540.20">
    <property type="entry name" value="MutL, C-terminal domain, dimerisation subdomain"/>
    <property type="match status" value="1"/>
</dbReference>
<dbReference type="Pfam" id="PF13589">
    <property type="entry name" value="HATPase_c_3"/>
    <property type="match status" value="1"/>
</dbReference>
<dbReference type="RefSeq" id="WP_183982832.1">
    <property type="nucleotide sequence ID" value="NZ_JACIEV010000002.1"/>
</dbReference>
<dbReference type="SUPFAM" id="SSF118116">
    <property type="entry name" value="DNA mismatch repair protein MutL"/>
    <property type="match status" value="1"/>
</dbReference>
<evidence type="ECO:0000256" key="3">
    <source>
        <dbReference type="ARBA" id="ARBA00022763"/>
    </source>
</evidence>
<dbReference type="InterPro" id="IPR013507">
    <property type="entry name" value="DNA_mismatch_S5_2-like"/>
</dbReference>
<dbReference type="Gene3D" id="3.30.565.10">
    <property type="entry name" value="Histidine kinase-like ATPase, C-terminal domain"/>
    <property type="match status" value="1"/>
</dbReference>
<dbReference type="Pfam" id="PF08676">
    <property type="entry name" value="MutL_C"/>
    <property type="match status" value="1"/>
</dbReference>
<comment type="function">
    <text evidence="5">This protein is involved in the repair of mismatches in DNA. It is required for dam-dependent methyl-directed DNA mismatch repair. May act as a 'molecular matchmaker', a protein that promotes the formation of a stable complex between two or more DNA-binding proteins in an ATP-dependent manner without itself being part of a final effector complex.</text>
</comment>
<dbReference type="GO" id="GO:0030983">
    <property type="term" value="F:mismatched DNA binding"/>
    <property type="evidence" value="ECO:0007669"/>
    <property type="project" value="InterPro"/>
</dbReference>
<keyword evidence="4 5" id="KW-0234">DNA repair</keyword>
<dbReference type="SMART" id="SM01340">
    <property type="entry name" value="DNA_mis_repair"/>
    <property type="match status" value="1"/>
</dbReference>
<protein>
    <recommendedName>
        <fullName evidence="2 5">DNA mismatch repair protein MutL</fullName>
    </recommendedName>
</protein>
<dbReference type="InterPro" id="IPR014721">
    <property type="entry name" value="Ribsml_uS5_D2-typ_fold_subgr"/>
</dbReference>
<dbReference type="InterPro" id="IPR036890">
    <property type="entry name" value="HATPase_C_sf"/>
</dbReference>
<dbReference type="GO" id="GO:0006298">
    <property type="term" value="P:mismatch repair"/>
    <property type="evidence" value="ECO:0007669"/>
    <property type="project" value="UniProtKB-UniRule"/>
</dbReference>
<dbReference type="InterPro" id="IPR002099">
    <property type="entry name" value="MutL/Mlh/PMS"/>
</dbReference>
<comment type="similarity">
    <text evidence="1 5">Belongs to the DNA mismatch repair MutL/HexB family.</text>
</comment>
<dbReference type="InterPro" id="IPR038973">
    <property type="entry name" value="MutL/Mlh/Pms-like"/>
</dbReference>
<feature type="region of interest" description="Disordered" evidence="6">
    <location>
        <begin position="343"/>
        <end position="404"/>
    </location>
</feature>
<dbReference type="CDD" id="cd16926">
    <property type="entry name" value="HATPase_MutL-MLH-PMS-like"/>
    <property type="match status" value="1"/>
</dbReference>
<organism evidence="9 10">
    <name type="scientific">Sphingomonas jinjuensis</name>
    <dbReference type="NCBI Taxonomy" id="535907"/>
    <lineage>
        <taxon>Bacteria</taxon>
        <taxon>Pseudomonadati</taxon>
        <taxon>Pseudomonadota</taxon>
        <taxon>Alphaproteobacteria</taxon>
        <taxon>Sphingomonadales</taxon>
        <taxon>Sphingomonadaceae</taxon>
        <taxon>Sphingomonas</taxon>
    </lineage>
</organism>
<dbReference type="EMBL" id="JACIEV010000002">
    <property type="protein sequence ID" value="MBB4153172.1"/>
    <property type="molecule type" value="Genomic_DNA"/>
</dbReference>
<dbReference type="CDD" id="cd00782">
    <property type="entry name" value="MutL_Trans"/>
    <property type="match status" value="1"/>
</dbReference>
<comment type="caution">
    <text evidence="9">The sequence shown here is derived from an EMBL/GenBank/DDBJ whole genome shotgun (WGS) entry which is preliminary data.</text>
</comment>
<dbReference type="PANTHER" id="PTHR10073:SF12">
    <property type="entry name" value="DNA MISMATCH REPAIR PROTEIN MLH1"/>
    <property type="match status" value="1"/>
</dbReference>
<dbReference type="InterPro" id="IPR042120">
    <property type="entry name" value="MutL_C_dimsub"/>
</dbReference>
<dbReference type="InterPro" id="IPR020568">
    <property type="entry name" value="Ribosomal_Su5_D2-typ_SF"/>
</dbReference>
<dbReference type="SUPFAM" id="SSF55874">
    <property type="entry name" value="ATPase domain of HSP90 chaperone/DNA topoisomerase II/histidine kinase"/>
    <property type="match status" value="1"/>
</dbReference>
<evidence type="ECO:0000256" key="4">
    <source>
        <dbReference type="ARBA" id="ARBA00023204"/>
    </source>
</evidence>
<sequence>MSIRRLPEHLVNRIAAGEVVERPASALKELVENALDAGATRIGIALSDGGLARIEVSDDGCGMAADEIALALERHATSKLPDEAIENVVTMGFRGEALPSIASVARVAIESRVRGAEGWARTVDNGRLEREGPAALPPGTRVVVEQLFARVPARRKFLRSPRAEYAACLDAVRRLAMARPDVAFTLEHDGRRALVVTSAEGRPARVAALTDRALADNAVTIDLEREGLVLGGVAGLPTFNRGVADHQYLFVNGRPVKDRLLIGAIRGAYAEMMPRDRHAVVALFLDVPPSEVDVNVHPAKTEVRFRDPALVRGMVVSGLRRALDEAGFRSVQRPAADAMAMWRPEPSLSPSPSGASGELPPGQFRSGWEPDRPDAGLGWGLSAGAALGETSPTPNPSPEGEGLYGRAVHDRRTTFFTPPPAARAEPAWAPPPDTAEHPLGVARGQVAKTYIVAEAADGLVLVDQHAAHERLVLERMRRALAGGRVAAQALLIPEVVELDEPACDRLEARAGELAEFGLDLERFGPRAMLVRTTPALLGTADPKGLVTDLADEIAAFDEALSLRERLDAVAGTMACHGSVRAGRILSVVEMNALLREMEATPHSGQCNHGRPTWVKLAHGDIERLFGRR</sequence>
<evidence type="ECO:0000256" key="5">
    <source>
        <dbReference type="HAMAP-Rule" id="MF_00149"/>
    </source>
</evidence>
<feature type="domain" description="DNA mismatch repair protein S5" evidence="8">
    <location>
        <begin position="206"/>
        <end position="324"/>
    </location>
</feature>
<dbReference type="InterPro" id="IPR014762">
    <property type="entry name" value="DNA_mismatch_repair_CS"/>
</dbReference>
<dbReference type="Gene3D" id="3.30.1370.100">
    <property type="entry name" value="MutL, C-terminal domain, regulatory subdomain"/>
    <property type="match status" value="1"/>
</dbReference>
<dbReference type="PANTHER" id="PTHR10073">
    <property type="entry name" value="DNA MISMATCH REPAIR PROTEIN MLH, PMS, MUTL"/>
    <property type="match status" value="1"/>
</dbReference>
<dbReference type="GO" id="GO:0140664">
    <property type="term" value="F:ATP-dependent DNA damage sensor activity"/>
    <property type="evidence" value="ECO:0007669"/>
    <property type="project" value="InterPro"/>
</dbReference>
<evidence type="ECO:0000256" key="6">
    <source>
        <dbReference type="SAM" id="MobiDB-lite"/>
    </source>
</evidence>
<keyword evidence="10" id="KW-1185">Reference proteome</keyword>
<dbReference type="FunFam" id="3.30.565.10:FF:000003">
    <property type="entry name" value="DNA mismatch repair endonuclease MutL"/>
    <property type="match status" value="1"/>
</dbReference>
<accession>A0A840F980</accession>
<dbReference type="PROSITE" id="PS00058">
    <property type="entry name" value="DNA_MISMATCH_REPAIR_1"/>
    <property type="match status" value="1"/>
</dbReference>
<reference evidence="9 10" key="1">
    <citation type="submission" date="2020-08" db="EMBL/GenBank/DDBJ databases">
        <title>Genomic Encyclopedia of Type Strains, Phase IV (KMG-IV): sequencing the most valuable type-strain genomes for metagenomic binning, comparative biology and taxonomic classification.</title>
        <authorList>
            <person name="Goeker M."/>
        </authorList>
    </citation>
    <scope>NUCLEOTIDE SEQUENCE [LARGE SCALE GENOMIC DNA]</scope>
    <source>
        <strain evidence="9 10">YC6723</strain>
    </source>
</reference>